<dbReference type="GO" id="GO:0016757">
    <property type="term" value="F:glycosyltransferase activity"/>
    <property type="evidence" value="ECO:0007669"/>
    <property type="project" value="UniProtKB-KW"/>
</dbReference>
<keyword evidence="5 6" id="KW-0472">Membrane</keyword>
<dbReference type="Proteomes" id="UP000315344">
    <property type="component" value="Unassembled WGS sequence"/>
</dbReference>
<dbReference type="PANTHER" id="PTHR43646:SF2">
    <property type="entry name" value="GLYCOSYLTRANSFERASE 2-LIKE DOMAIN-CONTAINING PROTEIN"/>
    <property type="match status" value="1"/>
</dbReference>
<dbReference type="SUPFAM" id="SSF53448">
    <property type="entry name" value="Nucleotide-diphospho-sugar transferases"/>
    <property type="match status" value="1"/>
</dbReference>
<feature type="transmembrane region" description="Helical" evidence="6">
    <location>
        <begin position="250"/>
        <end position="268"/>
    </location>
</feature>
<dbReference type="Pfam" id="PF00535">
    <property type="entry name" value="Glycos_transf_2"/>
    <property type="match status" value="1"/>
</dbReference>
<dbReference type="CDD" id="cd02525">
    <property type="entry name" value="Succinoglycan_BP_ExoA"/>
    <property type="match status" value="1"/>
</dbReference>
<keyword evidence="2" id="KW-1003">Cell membrane</keyword>
<feature type="transmembrane region" description="Helical" evidence="6">
    <location>
        <begin position="299"/>
        <end position="322"/>
    </location>
</feature>
<evidence type="ECO:0000256" key="2">
    <source>
        <dbReference type="ARBA" id="ARBA00022475"/>
    </source>
</evidence>
<keyword evidence="6" id="KW-0812">Transmembrane</keyword>
<evidence type="ECO:0000256" key="3">
    <source>
        <dbReference type="ARBA" id="ARBA00022676"/>
    </source>
</evidence>
<gene>
    <name evidence="8" type="ORF">DI616_02170</name>
</gene>
<reference evidence="8 9" key="1">
    <citation type="journal article" date="2017" name="Nat. Commun.">
        <title>In situ click chemistry generation of cyclooxygenase-2 inhibitors.</title>
        <authorList>
            <person name="Bhardwaj A."/>
            <person name="Kaur J."/>
            <person name="Wuest M."/>
            <person name="Wuest F."/>
        </authorList>
    </citation>
    <scope>NUCLEOTIDE SEQUENCE [LARGE SCALE GENOMIC DNA]</scope>
    <source>
        <strain evidence="8">S2_012_000_R3_94</strain>
    </source>
</reference>
<evidence type="ECO:0000313" key="9">
    <source>
        <dbReference type="Proteomes" id="UP000315344"/>
    </source>
</evidence>
<dbReference type="PANTHER" id="PTHR43646">
    <property type="entry name" value="GLYCOSYLTRANSFERASE"/>
    <property type="match status" value="1"/>
</dbReference>
<name>A0A533IDJ3_PARDE</name>
<dbReference type="InterPro" id="IPR001173">
    <property type="entry name" value="Glyco_trans_2-like"/>
</dbReference>
<keyword evidence="3" id="KW-0328">Glycosyltransferase</keyword>
<proteinExistence type="predicted"/>
<feature type="transmembrane region" description="Helical" evidence="6">
    <location>
        <begin position="274"/>
        <end position="292"/>
    </location>
</feature>
<dbReference type="AlphaFoldDB" id="A0A533IDJ3"/>
<comment type="caution">
    <text evidence="8">The sequence shown here is derived from an EMBL/GenBank/DDBJ whole genome shotgun (WGS) entry which is preliminary data.</text>
</comment>
<dbReference type="EMBL" id="VAFL01000001">
    <property type="protein sequence ID" value="TKW68821.1"/>
    <property type="molecule type" value="Genomic_DNA"/>
</dbReference>
<keyword evidence="6" id="KW-1133">Transmembrane helix</keyword>
<dbReference type="InterPro" id="IPR029044">
    <property type="entry name" value="Nucleotide-diphossugar_trans"/>
</dbReference>
<evidence type="ECO:0000313" key="8">
    <source>
        <dbReference type="EMBL" id="TKW68821.1"/>
    </source>
</evidence>
<evidence type="ECO:0000256" key="1">
    <source>
        <dbReference type="ARBA" id="ARBA00004236"/>
    </source>
</evidence>
<comment type="subcellular location">
    <subcellularLocation>
        <location evidence="1">Cell membrane</location>
    </subcellularLocation>
</comment>
<evidence type="ECO:0000256" key="5">
    <source>
        <dbReference type="ARBA" id="ARBA00023136"/>
    </source>
</evidence>
<keyword evidence="4 8" id="KW-0808">Transferase</keyword>
<evidence type="ECO:0000256" key="6">
    <source>
        <dbReference type="SAM" id="Phobius"/>
    </source>
</evidence>
<protein>
    <submittedName>
        <fullName evidence="8">Glycosyltransferase family 2 protein</fullName>
    </submittedName>
</protein>
<evidence type="ECO:0000259" key="7">
    <source>
        <dbReference type="Pfam" id="PF00535"/>
    </source>
</evidence>
<dbReference type="GO" id="GO:0005886">
    <property type="term" value="C:plasma membrane"/>
    <property type="evidence" value="ECO:0007669"/>
    <property type="project" value="UniProtKB-SubCell"/>
</dbReference>
<accession>A0A533IDJ3</accession>
<feature type="domain" description="Glycosyltransferase 2-like" evidence="7">
    <location>
        <begin position="10"/>
        <end position="175"/>
    </location>
</feature>
<dbReference type="Gene3D" id="3.90.550.10">
    <property type="entry name" value="Spore Coat Polysaccharide Biosynthesis Protein SpsA, Chain A"/>
    <property type="match status" value="1"/>
</dbReference>
<evidence type="ECO:0000256" key="4">
    <source>
        <dbReference type="ARBA" id="ARBA00022679"/>
    </source>
</evidence>
<sequence length="328" mass="35749">MIVDQQRIIVAIPALNEERSIAACLESLGVGQPDLEKVRFVVADGGSTDRTKEIVAGIADQNANLQLVDNPAKLQSAGVNKVAEMAEASRDILIRADAHATYPAGYVINLARTLVETQADSVVVPMDSTGATCFARAAAWIVDTRLGSGGSAHRGGAASGWVDHGHHAAMRLQKFREVGGYDARFSHNEDAELDHRIVQAGGRIWLDAGIRLDYQMRRTPGALCRQYWNYGRGRARTVIKHRLRPRMRQLIPVVNLVLLAVSLLILPFSSLGWVWPLIYAAVLIAASVWMVLGHRSACGLWAGVALAIMHNAWGAGFLHGLFTQRNVR</sequence>
<organism evidence="8 9">
    <name type="scientific">Paracoccus denitrificans</name>
    <dbReference type="NCBI Taxonomy" id="266"/>
    <lineage>
        <taxon>Bacteria</taxon>
        <taxon>Pseudomonadati</taxon>
        <taxon>Pseudomonadota</taxon>
        <taxon>Alphaproteobacteria</taxon>
        <taxon>Rhodobacterales</taxon>
        <taxon>Paracoccaceae</taxon>
        <taxon>Paracoccus</taxon>
    </lineage>
</organism>